<dbReference type="PANTHER" id="PTHR43433:SF5">
    <property type="entry name" value="AB HYDROLASE-1 DOMAIN-CONTAINING PROTEIN"/>
    <property type="match status" value="1"/>
</dbReference>
<name>A0AAW3H6V7_STRGN</name>
<organism evidence="2 3">
    <name type="scientific">Streptococcus gordonii</name>
    <dbReference type="NCBI Taxonomy" id="1302"/>
    <lineage>
        <taxon>Bacteria</taxon>
        <taxon>Bacillati</taxon>
        <taxon>Bacillota</taxon>
        <taxon>Bacilli</taxon>
        <taxon>Lactobacillales</taxon>
        <taxon>Streptococcaceae</taxon>
        <taxon>Streptococcus</taxon>
    </lineage>
</organism>
<dbReference type="RefSeq" id="WP_045502770.1">
    <property type="nucleotide sequence ID" value="NZ_JAHZQH010000002.1"/>
</dbReference>
<dbReference type="SUPFAM" id="SSF53474">
    <property type="entry name" value="alpha/beta-Hydrolases"/>
    <property type="match status" value="1"/>
</dbReference>
<dbReference type="Pfam" id="PF00561">
    <property type="entry name" value="Abhydrolase_1"/>
    <property type="match status" value="1"/>
</dbReference>
<comment type="caution">
    <text evidence="2">The sequence shown here is derived from an EMBL/GenBank/DDBJ whole genome shotgun (WGS) entry which is preliminary data.</text>
</comment>
<dbReference type="InterPro" id="IPR029058">
    <property type="entry name" value="AB_hydrolase_fold"/>
</dbReference>
<feature type="domain" description="AB hydrolase-1" evidence="1">
    <location>
        <begin position="70"/>
        <end position="140"/>
    </location>
</feature>
<reference evidence="2 3" key="1">
    <citation type="submission" date="2015-02" db="EMBL/GenBank/DDBJ databases">
        <title>Evolution of amylase-binding proteins of oral streptococcal species.</title>
        <authorList>
            <person name="Haase E.M."/>
        </authorList>
    </citation>
    <scope>NUCLEOTIDE SEQUENCE [LARGE SCALE GENOMIC DNA]</scope>
    <source>
        <strain evidence="2 3">G9B</strain>
    </source>
</reference>
<dbReference type="EMBL" id="JYGL01000001">
    <property type="protein sequence ID" value="KJQ58576.1"/>
    <property type="molecule type" value="Genomic_DNA"/>
</dbReference>
<protein>
    <submittedName>
        <fullName evidence="2">Alpha/beta fold family hydrolase</fullName>
    </submittedName>
</protein>
<dbReference type="AlphaFoldDB" id="A0AAW3H6V7"/>
<evidence type="ECO:0000259" key="1">
    <source>
        <dbReference type="Pfam" id="PF00561"/>
    </source>
</evidence>
<dbReference type="Proteomes" id="UP000033658">
    <property type="component" value="Unassembled WGS sequence"/>
</dbReference>
<dbReference type="InterPro" id="IPR050471">
    <property type="entry name" value="AB_hydrolase"/>
</dbReference>
<dbReference type="Gene3D" id="3.40.50.1820">
    <property type="entry name" value="alpha/beta hydrolase"/>
    <property type="match status" value="1"/>
</dbReference>
<dbReference type="GO" id="GO:0016787">
    <property type="term" value="F:hydrolase activity"/>
    <property type="evidence" value="ECO:0007669"/>
    <property type="project" value="UniProtKB-KW"/>
</dbReference>
<keyword evidence="2" id="KW-0378">Hydrolase</keyword>
<sequence>MFYSSKNKVLQLDQKNMDYLTFGTGKKSLVIIPGLGDGLQTVKGMAQMLALTYREFAKVYKVYVFSRINKLPENYTTRNMAADVADAMDALGLKSSAVMGISQGGMIAQWLAVDFPEKVDRLILAVTTAKLSDLGMGRIRHWLNLSQTGTYKELMFDIASHSYTTKSFGKFKFLYRIMGIFGRIKDKQRIAIQAVSCLKHDSLTVLEKINCPTLIIGAEEDDVLGVEASLELHQHVKGSQLTILPECGHALYEQHKNFQKRVLVFLES</sequence>
<evidence type="ECO:0000313" key="3">
    <source>
        <dbReference type="Proteomes" id="UP000033658"/>
    </source>
</evidence>
<evidence type="ECO:0000313" key="2">
    <source>
        <dbReference type="EMBL" id="KJQ58576.1"/>
    </source>
</evidence>
<dbReference type="PANTHER" id="PTHR43433">
    <property type="entry name" value="HYDROLASE, ALPHA/BETA FOLD FAMILY PROTEIN"/>
    <property type="match status" value="1"/>
</dbReference>
<gene>
    <name evidence="2" type="ORF">TZ86_00416</name>
</gene>
<proteinExistence type="predicted"/>
<dbReference type="PRINTS" id="PR00111">
    <property type="entry name" value="ABHYDROLASE"/>
</dbReference>
<accession>A0AAW3H6V7</accession>
<dbReference type="InterPro" id="IPR000073">
    <property type="entry name" value="AB_hydrolase_1"/>
</dbReference>